<gene>
    <name evidence="2" type="ORF">AKJ08_0508</name>
</gene>
<dbReference type="InterPro" id="IPR016181">
    <property type="entry name" value="Acyl_CoA_acyltransferase"/>
</dbReference>
<keyword evidence="2" id="KW-0436">Ligase</keyword>
<sequence>MGAPEEHIDYKILVAGEGDELAGYVCFGPTPMTEATWDLYWIASTPAFRGKGAGSRLLLAMEEDVRRRGGMQVRIETSSMGEYAATRAFYDRHAYAEASRLPDFYKPGDDLVTLYKKI</sequence>
<dbReference type="AlphaFoldDB" id="A0A0K1P9L0"/>
<evidence type="ECO:0000259" key="1">
    <source>
        <dbReference type="PROSITE" id="PS51186"/>
    </source>
</evidence>
<dbReference type="KEGG" id="vin:AKJ08_0508"/>
<dbReference type="InterPro" id="IPR000182">
    <property type="entry name" value="GNAT_dom"/>
</dbReference>
<dbReference type="STRING" id="1391653.AKJ08_0508"/>
<dbReference type="GO" id="GO:0016874">
    <property type="term" value="F:ligase activity"/>
    <property type="evidence" value="ECO:0007669"/>
    <property type="project" value="UniProtKB-KW"/>
</dbReference>
<keyword evidence="3" id="KW-1185">Reference proteome</keyword>
<proteinExistence type="predicted"/>
<protein>
    <submittedName>
        <fullName evidence="2">D-alanine-D-alanine ligase</fullName>
    </submittedName>
</protein>
<dbReference type="PROSITE" id="PS51186">
    <property type="entry name" value="GNAT"/>
    <property type="match status" value="1"/>
</dbReference>
<organism evidence="2 3">
    <name type="scientific">Vulgatibacter incomptus</name>
    <dbReference type="NCBI Taxonomy" id="1391653"/>
    <lineage>
        <taxon>Bacteria</taxon>
        <taxon>Pseudomonadati</taxon>
        <taxon>Myxococcota</taxon>
        <taxon>Myxococcia</taxon>
        <taxon>Myxococcales</taxon>
        <taxon>Cystobacterineae</taxon>
        <taxon>Vulgatibacteraceae</taxon>
        <taxon>Vulgatibacter</taxon>
    </lineage>
</organism>
<accession>A0A0K1P9L0</accession>
<dbReference type="SUPFAM" id="SSF55729">
    <property type="entry name" value="Acyl-CoA N-acyltransferases (Nat)"/>
    <property type="match status" value="1"/>
</dbReference>
<evidence type="ECO:0000313" key="2">
    <source>
        <dbReference type="EMBL" id="AKU90121.1"/>
    </source>
</evidence>
<dbReference type="CDD" id="cd04301">
    <property type="entry name" value="NAT_SF"/>
    <property type="match status" value="1"/>
</dbReference>
<feature type="domain" description="N-acetyltransferase" evidence="1">
    <location>
        <begin position="1"/>
        <end position="118"/>
    </location>
</feature>
<reference evidence="2 3" key="1">
    <citation type="submission" date="2015-08" db="EMBL/GenBank/DDBJ databases">
        <authorList>
            <person name="Babu N.S."/>
            <person name="Beckwith C.J."/>
            <person name="Beseler K.G."/>
            <person name="Brison A."/>
            <person name="Carone J.V."/>
            <person name="Caskin T.P."/>
            <person name="Diamond M."/>
            <person name="Durham M.E."/>
            <person name="Foxe J.M."/>
            <person name="Go M."/>
            <person name="Henderson B.A."/>
            <person name="Jones I.B."/>
            <person name="McGettigan J.A."/>
            <person name="Micheletti S.J."/>
            <person name="Nasrallah M.E."/>
            <person name="Ortiz D."/>
            <person name="Piller C.R."/>
            <person name="Privatt S.R."/>
            <person name="Schneider S.L."/>
            <person name="Sharp S."/>
            <person name="Smith T.C."/>
            <person name="Stanton J.D."/>
            <person name="Ullery H.E."/>
            <person name="Wilson R.J."/>
            <person name="Serrano M.G."/>
            <person name="Buck G."/>
            <person name="Lee V."/>
            <person name="Wang Y."/>
            <person name="Carvalho R."/>
            <person name="Voegtly L."/>
            <person name="Shi R."/>
            <person name="Duckworth R."/>
            <person name="Johnson A."/>
            <person name="Loviza R."/>
            <person name="Walstead R."/>
            <person name="Shah Z."/>
            <person name="Kiflezghi M."/>
            <person name="Wade K."/>
            <person name="Ball S.L."/>
            <person name="Bradley K.W."/>
            <person name="Asai D.J."/>
            <person name="Bowman C.A."/>
            <person name="Russell D.A."/>
            <person name="Pope W.H."/>
            <person name="Jacobs-Sera D."/>
            <person name="Hendrix R.W."/>
            <person name="Hatfull G.F."/>
        </authorList>
    </citation>
    <scope>NUCLEOTIDE SEQUENCE [LARGE SCALE GENOMIC DNA]</scope>
    <source>
        <strain evidence="2 3">DSM 27710</strain>
    </source>
</reference>
<dbReference type="GO" id="GO:0016747">
    <property type="term" value="F:acyltransferase activity, transferring groups other than amino-acyl groups"/>
    <property type="evidence" value="ECO:0007669"/>
    <property type="project" value="InterPro"/>
</dbReference>
<evidence type="ECO:0000313" key="3">
    <source>
        <dbReference type="Proteomes" id="UP000055590"/>
    </source>
</evidence>
<dbReference type="EMBL" id="CP012332">
    <property type="protein sequence ID" value="AKU90121.1"/>
    <property type="molecule type" value="Genomic_DNA"/>
</dbReference>
<dbReference type="Gene3D" id="3.40.630.30">
    <property type="match status" value="1"/>
</dbReference>
<dbReference type="Pfam" id="PF00583">
    <property type="entry name" value="Acetyltransf_1"/>
    <property type="match status" value="1"/>
</dbReference>
<name>A0A0K1P9L0_9BACT</name>
<dbReference type="Proteomes" id="UP000055590">
    <property type="component" value="Chromosome"/>
</dbReference>